<dbReference type="InterPro" id="IPR012336">
    <property type="entry name" value="Thioredoxin-like_fold"/>
</dbReference>
<dbReference type="CDD" id="cd02951">
    <property type="entry name" value="SoxW"/>
    <property type="match status" value="1"/>
</dbReference>
<evidence type="ECO:0000259" key="2">
    <source>
        <dbReference type="Pfam" id="PF13098"/>
    </source>
</evidence>
<sequence length="192" mass="22521">MKAWALALWAALTLLVSPALADGKYVAKMNDDGLYHQDWFINSFLDLKEDMAEATKAGKRFAIIWEQKGCPYCRDVHTVNFADDKLREWIKGRYHILQLNLWGDREVTDFDGQVLPEKELARKYRVNFTPTIQFFPETAAETQGKKGEAVEVARMPGYFRNFHFLAMFEYVWDKRYAKGQDFQRYILEKSTQ</sequence>
<dbReference type="InterPro" id="IPR041737">
    <property type="entry name" value="SoxW"/>
</dbReference>
<organism evidence="3">
    <name type="scientific">Magnetospirillum gryphiswaldense</name>
    <dbReference type="NCBI Taxonomy" id="55518"/>
    <lineage>
        <taxon>Bacteria</taxon>
        <taxon>Pseudomonadati</taxon>
        <taxon>Pseudomonadota</taxon>
        <taxon>Alphaproteobacteria</taxon>
        <taxon>Rhodospirillales</taxon>
        <taxon>Rhodospirillaceae</taxon>
        <taxon>Magnetospirillum</taxon>
    </lineage>
</organism>
<reference evidence="3" key="1">
    <citation type="journal article" date="2007" name="J. Bacteriol.">
        <title>Comparative genome analysis of four magnetotactic bacteria reveals a complex set of group-specific genes implicated in magnetosome biomineralization and function.</title>
        <authorList>
            <person name="Richter M."/>
            <person name="Kube M."/>
            <person name="Bazylinski D.A."/>
            <person name="Lombardot T."/>
            <person name="Gloeckner F.O."/>
            <person name="Reinhardt R."/>
            <person name="Schueler D."/>
        </authorList>
    </citation>
    <scope>NUCLEOTIDE SEQUENCE</scope>
    <source>
        <strain evidence="3">MSR-1</strain>
    </source>
</reference>
<feature type="chain" id="PRO_5002672876" evidence="1">
    <location>
        <begin position="22"/>
        <end position="192"/>
    </location>
</feature>
<feature type="signal peptide" evidence="1">
    <location>
        <begin position="1"/>
        <end position="21"/>
    </location>
</feature>
<keyword evidence="1" id="KW-0732">Signal</keyword>
<evidence type="ECO:0000256" key="1">
    <source>
        <dbReference type="SAM" id="SignalP"/>
    </source>
</evidence>
<dbReference type="EMBL" id="CU459003">
    <property type="protein sequence ID" value="CAM76239.1"/>
    <property type="molecule type" value="Genomic_DNA"/>
</dbReference>
<evidence type="ECO:0000313" key="3">
    <source>
        <dbReference type="EMBL" id="CAM76239.1"/>
    </source>
</evidence>
<gene>
    <name evidence="3" type="primary">soxW</name>
    <name evidence="3" type="ORF">MGR_2184</name>
</gene>
<dbReference type="InterPro" id="IPR036249">
    <property type="entry name" value="Thioredoxin-like_sf"/>
</dbReference>
<name>A4U032_9PROT</name>
<dbReference type="SUPFAM" id="SSF52833">
    <property type="entry name" value="Thioredoxin-like"/>
    <property type="match status" value="1"/>
</dbReference>
<accession>A4U032</accession>
<dbReference type="Gene3D" id="3.40.30.10">
    <property type="entry name" value="Glutaredoxin"/>
    <property type="match status" value="1"/>
</dbReference>
<dbReference type="AlphaFoldDB" id="A4U032"/>
<proteinExistence type="predicted"/>
<protein>
    <submittedName>
        <fullName evidence="3">Thioredoxin SoxW</fullName>
    </submittedName>
</protein>
<dbReference type="Pfam" id="PF13098">
    <property type="entry name" value="Thioredoxin_2"/>
    <property type="match status" value="1"/>
</dbReference>
<dbReference type="RefSeq" id="WP_106002406.1">
    <property type="nucleotide sequence ID" value="NZ_CP027527.1"/>
</dbReference>
<feature type="domain" description="Thioredoxin-like fold" evidence="2">
    <location>
        <begin position="54"/>
        <end position="140"/>
    </location>
</feature>